<dbReference type="Proteomes" id="UP000256780">
    <property type="component" value="Chromosome CBM2587_b"/>
</dbReference>
<organism evidence="1 2">
    <name type="scientific">Cupriavidus taiwanensis</name>
    <dbReference type="NCBI Taxonomy" id="164546"/>
    <lineage>
        <taxon>Bacteria</taxon>
        <taxon>Pseudomonadati</taxon>
        <taxon>Pseudomonadota</taxon>
        <taxon>Betaproteobacteria</taxon>
        <taxon>Burkholderiales</taxon>
        <taxon>Burkholderiaceae</taxon>
        <taxon>Cupriavidus</taxon>
    </lineage>
</organism>
<sequence>MTVVFDAFTERHDRLRPPFLPE</sequence>
<evidence type="ECO:0000313" key="1">
    <source>
        <dbReference type="EMBL" id="SOY67749.1"/>
    </source>
</evidence>
<name>A0A975XEA4_9BURK</name>
<dbReference type="EMBL" id="OFSQ01000038">
    <property type="protein sequence ID" value="SOY67749.1"/>
    <property type="molecule type" value="Genomic_DNA"/>
</dbReference>
<dbReference type="AlphaFoldDB" id="A0A975XEA4"/>
<evidence type="ECO:0000313" key="2">
    <source>
        <dbReference type="Proteomes" id="UP000256780"/>
    </source>
</evidence>
<protein>
    <submittedName>
        <fullName evidence="1">Uncharacterized protein</fullName>
    </submittedName>
</protein>
<accession>A0A975XEA4</accession>
<reference evidence="1 2" key="1">
    <citation type="submission" date="2018-01" db="EMBL/GenBank/DDBJ databases">
        <authorList>
            <person name="Clerissi C."/>
        </authorList>
    </citation>
    <scope>NUCLEOTIDE SEQUENCE [LARGE SCALE GENOMIC DNA]</scope>
    <source>
        <strain evidence="1">Cupriavidus sp. LMG 19464</strain>
    </source>
</reference>
<comment type="caution">
    <text evidence="1">The sequence shown here is derived from an EMBL/GenBank/DDBJ whole genome shotgun (WGS) entry which is preliminary data.</text>
</comment>
<proteinExistence type="predicted"/>
<gene>
    <name evidence="1" type="ORF">CBM2587_B90199</name>
</gene>